<dbReference type="InterPro" id="IPR002347">
    <property type="entry name" value="SDR_fam"/>
</dbReference>
<dbReference type="EMBL" id="JACJTE010000005">
    <property type="protein sequence ID" value="MBD2560451.1"/>
    <property type="molecule type" value="Genomic_DNA"/>
</dbReference>
<dbReference type="Proteomes" id="UP000604661">
    <property type="component" value="Unassembled WGS sequence"/>
</dbReference>
<accession>A0ABR8ESU5</accession>
<evidence type="ECO:0000256" key="1">
    <source>
        <dbReference type="ARBA" id="ARBA00006484"/>
    </source>
</evidence>
<comment type="caution">
    <text evidence="3">The sequence shown here is derived from an EMBL/GenBank/DDBJ whole genome shotgun (WGS) entry which is preliminary data.</text>
</comment>
<keyword evidence="4" id="KW-1185">Reference proteome</keyword>
<organism evidence="3 4">
    <name type="scientific">Nostoc linckia FACHB-391</name>
    <dbReference type="NCBI Taxonomy" id="2692906"/>
    <lineage>
        <taxon>Bacteria</taxon>
        <taxon>Bacillati</taxon>
        <taxon>Cyanobacteriota</taxon>
        <taxon>Cyanophyceae</taxon>
        <taxon>Nostocales</taxon>
        <taxon>Nostocaceae</taxon>
        <taxon>Nostoc</taxon>
    </lineage>
</organism>
<dbReference type="SUPFAM" id="SSF51735">
    <property type="entry name" value="NAD(P)-binding Rossmann-fold domains"/>
    <property type="match status" value="1"/>
</dbReference>
<dbReference type="PANTHER" id="PTHR24320:SF152">
    <property type="entry name" value="SHORT-CHAIN DEHYDROGENASE_REDUCTASE FAMILY PROTEIN"/>
    <property type="match status" value="1"/>
</dbReference>
<comment type="similarity">
    <text evidence="1">Belongs to the short-chain dehydrogenases/reductases (SDR) family.</text>
</comment>
<dbReference type="InterPro" id="IPR036291">
    <property type="entry name" value="NAD(P)-bd_dom_sf"/>
</dbReference>
<dbReference type="PANTHER" id="PTHR24320">
    <property type="entry name" value="RETINOL DEHYDROGENASE"/>
    <property type="match status" value="1"/>
</dbReference>
<dbReference type="RefSeq" id="WP_190893918.1">
    <property type="nucleotide sequence ID" value="NZ_JACJTE010000005.1"/>
</dbReference>
<name>A0ABR8ESU5_NOSLI</name>
<evidence type="ECO:0000256" key="2">
    <source>
        <dbReference type="ARBA" id="ARBA00023002"/>
    </source>
</evidence>
<proteinExistence type="inferred from homology"/>
<dbReference type="PRINTS" id="PR00081">
    <property type="entry name" value="GDHRDH"/>
</dbReference>
<sequence>MQTQTSKSDKTVIITGGNKGLGYYCAKAIATLDPNSHVIIASRNQKQAALSAKRLIAQTGNKSIEALLLDLASLTSIRTFVKDFAVGKRPPLRAIVCNAGTQVVTGTTYTQDGFETTFGVNHLGHFLLVNLLLQHLVSPARILFVTSGTHFPNDKPNQTLSMPSPDYRNAWLLAFPDLASTQEEEDAYTIGRQRYTTSKLCNILCAYELSHRLQSQGYSNQQHPITVNTFDPGLMPGTGIIRDYDLIKRFAWTFLLPGFRLFAPYVNTTNKSGKDLAKLILDHELAGVTGKYFVGLRQVSSSDESYDRKKAVELWDTSAELVNLTPDETILQSPESILD</sequence>
<keyword evidence="2" id="KW-0560">Oxidoreductase</keyword>
<protein>
    <submittedName>
        <fullName evidence="3">SDR family NAD(P)-dependent oxidoreductase</fullName>
    </submittedName>
</protein>
<evidence type="ECO:0000313" key="4">
    <source>
        <dbReference type="Proteomes" id="UP000604661"/>
    </source>
</evidence>
<dbReference type="Pfam" id="PF00106">
    <property type="entry name" value="adh_short"/>
    <property type="match status" value="1"/>
</dbReference>
<reference evidence="3 4" key="1">
    <citation type="journal article" date="2020" name="ISME J.">
        <title>Comparative genomics reveals insights into cyanobacterial evolution and habitat adaptation.</title>
        <authorList>
            <person name="Chen M.Y."/>
            <person name="Teng W.K."/>
            <person name="Zhao L."/>
            <person name="Hu C.X."/>
            <person name="Zhou Y.K."/>
            <person name="Han B.P."/>
            <person name="Song L.R."/>
            <person name="Shu W.S."/>
        </authorList>
    </citation>
    <scope>NUCLEOTIDE SEQUENCE [LARGE SCALE GENOMIC DNA]</scope>
    <source>
        <strain evidence="3 4">FACHB-391</strain>
    </source>
</reference>
<dbReference type="Gene3D" id="3.40.50.720">
    <property type="entry name" value="NAD(P)-binding Rossmann-like Domain"/>
    <property type="match status" value="1"/>
</dbReference>
<evidence type="ECO:0000313" key="3">
    <source>
        <dbReference type="EMBL" id="MBD2560451.1"/>
    </source>
</evidence>
<gene>
    <name evidence="3" type="ORF">H6G95_07415</name>
</gene>